<name>A0A164UIH5_9AGAM</name>
<feature type="region of interest" description="Disordered" evidence="1">
    <location>
        <begin position="897"/>
        <end position="945"/>
    </location>
</feature>
<feature type="region of interest" description="Disordered" evidence="1">
    <location>
        <begin position="1114"/>
        <end position="1138"/>
    </location>
</feature>
<feature type="compositionally biased region" description="Pro residues" evidence="1">
    <location>
        <begin position="1398"/>
        <end position="1407"/>
    </location>
</feature>
<feature type="compositionally biased region" description="Polar residues" evidence="1">
    <location>
        <begin position="13"/>
        <end position="28"/>
    </location>
</feature>
<feature type="region of interest" description="Disordered" evidence="1">
    <location>
        <begin position="1151"/>
        <end position="1233"/>
    </location>
</feature>
<feature type="region of interest" description="Disordered" evidence="1">
    <location>
        <begin position="91"/>
        <end position="232"/>
    </location>
</feature>
<feature type="compositionally biased region" description="Low complexity" evidence="1">
    <location>
        <begin position="94"/>
        <end position="110"/>
    </location>
</feature>
<feature type="compositionally biased region" description="Polar residues" evidence="1">
    <location>
        <begin position="1152"/>
        <end position="1161"/>
    </location>
</feature>
<feature type="region of interest" description="Disordered" evidence="1">
    <location>
        <begin position="452"/>
        <end position="586"/>
    </location>
</feature>
<evidence type="ECO:0000256" key="1">
    <source>
        <dbReference type="SAM" id="MobiDB-lite"/>
    </source>
</evidence>
<feature type="region of interest" description="Disordered" evidence="1">
    <location>
        <begin position="1390"/>
        <end position="1409"/>
    </location>
</feature>
<sequence>MANLDAGAADSFASLQSSTIDNTPSQENAAVEEEAPSPLKSTTDGGGTAIVIKDTKDTSSESGSTAPSIQSSASVPPLKRFSSVSINKKFLEKTSSASPSTSGGPSTASTNSKASSVVARPTPQIAPTPSRLVTAKLTGAPLSQSSTAGWSRPAASTPSPISHAAGPLPGVSQPSTSSQTTLSGSSQSRVATSGSTVASGRLRSGSPAWVHLNSVKPTDSKVSNDFPTAAEAATGRKVKSAQTQVAAEAAAAEKQAMMQTADTFRGVHLDPNAHHWDEEDEDADFLDDVIDFGDGRQYKIGEKDEAAQATAAAASGVGGVHGPADGPVSKTERFGDDFDRSWPRSQRAHSPIKSTISKPPNPTPSNPASAHPNGSLRLTQSGFAEGPQSRVLFNERSNRLEPWSNRPSMHNSGLIPLRKESHGDSSKPSSADLAPTYASRVHLLHRDDSHRILDPTADSSMRVIHPPVRNPSQDRAERQVSPSFPPISQRTARDSSRETHRSASDRRQSFISQSGRENSRDSDRAAGSDTHRGRSRERVSIISHMPIVAPTAPSRSPETHVSSSISHHIESSPISPTKSASTGFADDPAAVTSANGLLIDRDEIMKVAMLTAAERAKRRRQEEEEERERQKERARKKALELEAKMKAEAETLAPVIPPKTQPEDDPMSRPEPQLHSSAIPNDPQSSAVPHVPEEHAENSNRLPGKTFPSQRGSFSRKLSSSETRPPPIEPRPSPASIAVSWRPKTIKPDAGQSPDISRSLVSDKISFKEPVVALPLSQPTTDIFSFNPDESIEVVEFNDLSKIMDDGTTLPSASIPLAQPARVRSARPVASDFFDLPNPASSNAKPWRKLNDLVEAHPSPSELPDQAPPTPGSDSHALEDNAQKDLVQPKRQIEQNVSDETISSEHSSALPANLSSHLQHPTSNAVAPKSPRIPSVPGHREGSMSTLDDVISRIKGAMTGFQSRDANHEPKSPHDLGVTAPPITIVVSSERSEIGPQPTSRPLKSIGITPPGSSIRVPYVREVFDVTMSELPRSPKPAWNNFAVKIPAQSKPISPLTAQAANYFKIPQDRVRLDIVSFYPVEGIAKRDLSREAILFQRFGKAKFKTRVSLPTTKTNRANLDSNHAESPNTLPSFSAPGRISSHLAPPFKKFNNLSFTSGRGSETDSWRKNAKPLPPLEEQPIGEATQDLVAEESSLTEKSPSTSSTQALTAEIPDPTAATRQTASKRTVQPKLPQGVHVGFSVRREVEASGGNGSRVVSFTVSSELDHSTETSGLEPPSRTELNPSPLEGALAGSSNVEHYQIALEKPSAEPVGKPEKPITPPPSHPSALPWGKSPLTFSVIESPARAAPDTDHLKALWSQPTEKEALPSANSLRGIADDLTAIPFTLQDMKSEDGNTPPPPGPVAPPSRIDVARAFQQVPPSPRGSVGAHAFTLPSPAQTAMVLPVQPNLRPPLHHQMRSYGPYPAPILNHSPSPTLLYPPHQMAPSPVPQAVWAPPGATRPGTYIRGPAPASPYMTGQPHVIQYQAAPTPFSAPTPPQQFSHPSNAVNSMRSRGAVPMMSPGLGRNGQNHPSQGVPVYAGPPMYPVPAGRVPYDPSRYPPSNGLPQSESQIYNAVPATSFVRPW</sequence>
<feature type="compositionally biased region" description="Basic and acidic residues" evidence="1">
    <location>
        <begin position="491"/>
        <end position="508"/>
    </location>
</feature>
<feature type="compositionally biased region" description="Basic and acidic residues" evidence="1">
    <location>
        <begin position="330"/>
        <end position="342"/>
    </location>
</feature>
<dbReference type="OrthoDB" id="2504896at2759"/>
<feature type="compositionally biased region" description="Low complexity" evidence="1">
    <location>
        <begin position="562"/>
        <end position="576"/>
    </location>
</feature>
<feature type="compositionally biased region" description="Basic and acidic residues" evidence="1">
    <location>
        <begin position="517"/>
        <end position="539"/>
    </location>
</feature>
<feature type="region of interest" description="Disordered" evidence="1">
    <location>
        <begin position="1"/>
        <end position="78"/>
    </location>
</feature>
<feature type="compositionally biased region" description="Pro residues" evidence="1">
    <location>
        <begin position="724"/>
        <end position="733"/>
    </location>
</feature>
<dbReference type="STRING" id="1314777.A0A164UIH5"/>
<feature type="region of interest" description="Disordered" evidence="1">
    <location>
        <begin position="1264"/>
        <end position="1292"/>
    </location>
</feature>
<keyword evidence="3" id="KW-1185">Reference proteome</keyword>
<dbReference type="EMBL" id="KV419407">
    <property type="protein sequence ID" value="KZS93262.1"/>
    <property type="molecule type" value="Genomic_DNA"/>
</dbReference>
<protein>
    <submittedName>
        <fullName evidence="2">Uncharacterized protein</fullName>
    </submittedName>
</protein>
<feature type="compositionally biased region" description="Low complexity" evidence="1">
    <location>
        <begin position="1192"/>
        <end position="1206"/>
    </location>
</feature>
<feature type="compositionally biased region" description="Polar residues" evidence="1">
    <location>
        <begin position="189"/>
        <end position="198"/>
    </location>
</feature>
<feature type="compositionally biased region" description="Polar residues" evidence="1">
    <location>
        <begin position="707"/>
        <end position="718"/>
    </location>
</feature>
<evidence type="ECO:0000313" key="3">
    <source>
        <dbReference type="Proteomes" id="UP000076722"/>
    </source>
</evidence>
<feature type="compositionally biased region" description="Basic and acidic residues" evidence="1">
    <location>
        <begin position="627"/>
        <end position="649"/>
    </location>
</feature>
<feature type="compositionally biased region" description="Polar residues" evidence="1">
    <location>
        <begin position="1114"/>
        <end position="1133"/>
    </location>
</feature>
<feature type="compositionally biased region" description="Polar residues" evidence="1">
    <location>
        <begin position="1219"/>
        <end position="1228"/>
    </location>
</feature>
<feature type="region of interest" description="Disordered" evidence="1">
    <location>
        <begin position="613"/>
        <end position="757"/>
    </location>
</feature>
<gene>
    <name evidence="2" type="ORF">SISNIDRAFT_549653</name>
</gene>
<feature type="compositionally biased region" description="Polar residues" evidence="1">
    <location>
        <begin position="141"/>
        <end position="160"/>
    </location>
</feature>
<accession>A0A164UIH5</accession>
<feature type="region of interest" description="Disordered" evidence="1">
    <location>
        <begin position="311"/>
        <end position="434"/>
    </location>
</feature>
<proteinExistence type="predicted"/>
<feature type="region of interest" description="Disordered" evidence="1">
    <location>
        <begin position="856"/>
        <end position="878"/>
    </location>
</feature>
<feature type="compositionally biased region" description="Polar residues" evidence="1">
    <location>
        <begin position="215"/>
        <end position="226"/>
    </location>
</feature>
<feature type="compositionally biased region" description="Polar residues" evidence="1">
    <location>
        <begin position="897"/>
        <end position="907"/>
    </location>
</feature>
<feature type="compositionally biased region" description="Polar residues" evidence="1">
    <location>
        <begin position="480"/>
        <end position="490"/>
    </location>
</feature>
<reference evidence="2 3" key="1">
    <citation type="journal article" date="2016" name="Mol. Biol. Evol.">
        <title>Comparative Genomics of Early-Diverging Mushroom-Forming Fungi Provides Insights into the Origins of Lignocellulose Decay Capabilities.</title>
        <authorList>
            <person name="Nagy L.G."/>
            <person name="Riley R."/>
            <person name="Tritt A."/>
            <person name="Adam C."/>
            <person name="Daum C."/>
            <person name="Floudas D."/>
            <person name="Sun H."/>
            <person name="Yadav J.S."/>
            <person name="Pangilinan J."/>
            <person name="Larsson K.H."/>
            <person name="Matsuura K."/>
            <person name="Barry K."/>
            <person name="Labutti K."/>
            <person name="Kuo R."/>
            <person name="Ohm R.A."/>
            <person name="Bhattacharya S.S."/>
            <person name="Shirouzu T."/>
            <person name="Yoshinaga Y."/>
            <person name="Martin F.M."/>
            <person name="Grigoriev I.V."/>
            <person name="Hibbett D.S."/>
        </authorList>
    </citation>
    <scope>NUCLEOTIDE SEQUENCE [LARGE SCALE GENOMIC DNA]</scope>
    <source>
        <strain evidence="2 3">HHB9708</strain>
    </source>
</reference>
<evidence type="ECO:0000313" key="2">
    <source>
        <dbReference type="EMBL" id="KZS93262.1"/>
    </source>
</evidence>
<feature type="compositionally biased region" description="Polar residues" evidence="1">
    <location>
        <begin position="674"/>
        <end position="687"/>
    </location>
</feature>
<organism evidence="2 3">
    <name type="scientific">Sistotremastrum niveocremeum HHB9708</name>
    <dbReference type="NCBI Taxonomy" id="1314777"/>
    <lineage>
        <taxon>Eukaryota</taxon>
        <taxon>Fungi</taxon>
        <taxon>Dikarya</taxon>
        <taxon>Basidiomycota</taxon>
        <taxon>Agaricomycotina</taxon>
        <taxon>Agaricomycetes</taxon>
        <taxon>Sistotremastrales</taxon>
        <taxon>Sistotremastraceae</taxon>
        <taxon>Sertulicium</taxon>
        <taxon>Sertulicium niveocremeum</taxon>
    </lineage>
</organism>
<feature type="compositionally biased region" description="Low complexity" evidence="1">
    <location>
        <begin position="172"/>
        <end position="188"/>
    </location>
</feature>
<feature type="compositionally biased region" description="Polar residues" evidence="1">
    <location>
        <begin position="913"/>
        <end position="925"/>
    </location>
</feature>
<feature type="compositionally biased region" description="Polar residues" evidence="1">
    <location>
        <begin position="60"/>
        <end position="74"/>
    </location>
</feature>
<dbReference type="Proteomes" id="UP000076722">
    <property type="component" value="Unassembled WGS sequence"/>
</dbReference>
<feature type="region of interest" description="Disordered" evidence="1">
    <location>
        <begin position="1308"/>
        <end position="1332"/>
    </location>
</feature>